<sequence>MSYAKAVSALNAIAPVERATWVRAAMALKSEFGEDAFDLWNDWSKGATSYCRNAALAVWRSIGSAGQIRIGTLYREAAANGWRYAEFGAEPLIPRPGGVPREDLTEEARKKRGFAAAVAMTKRHLAQCKPSTHGYLISKGLPNALALVRGPTLIAPMYEFLDGELVGCQRIDWRADEHRWHKEMQWGTRAKGGVLWLGNQRAQETFFCEGLATGISIEMALRRLRLNASVAVCFNAYNLSYVGSLAKGRAFVFADNDVTQTGELAAKDTGLPYCMSEVVGEDANDLHQRAGIVELCRLIIEVRMRGKP</sequence>
<keyword evidence="3" id="KW-1185">Reference proteome</keyword>
<protein>
    <submittedName>
        <fullName evidence="2">PriCT-2 domain-containing protein</fullName>
    </submittedName>
</protein>
<proteinExistence type="predicted"/>
<evidence type="ECO:0000259" key="1">
    <source>
        <dbReference type="Pfam" id="PF08707"/>
    </source>
</evidence>
<evidence type="ECO:0000313" key="2">
    <source>
        <dbReference type="EMBL" id="MBZ2208500.1"/>
    </source>
</evidence>
<accession>A0ABS7SRD4</accession>
<comment type="caution">
    <text evidence="2">The sequence shown here is derived from an EMBL/GenBank/DDBJ whole genome shotgun (WGS) entry which is preliminary data.</text>
</comment>
<dbReference type="Pfam" id="PF08707">
    <property type="entry name" value="PriCT_2"/>
    <property type="match status" value="1"/>
</dbReference>
<evidence type="ECO:0000313" key="3">
    <source>
        <dbReference type="Proteomes" id="UP000809349"/>
    </source>
</evidence>
<dbReference type="InterPro" id="IPR014819">
    <property type="entry name" value="PriCT_2"/>
</dbReference>
<dbReference type="EMBL" id="JAFBIL020000005">
    <property type="protein sequence ID" value="MBZ2208500.1"/>
    <property type="molecule type" value="Genomic_DNA"/>
</dbReference>
<organism evidence="2 3">
    <name type="scientific">Massilia soli</name>
    <dbReference type="NCBI Taxonomy" id="2792854"/>
    <lineage>
        <taxon>Bacteria</taxon>
        <taxon>Pseudomonadati</taxon>
        <taxon>Pseudomonadota</taxon>
        <taxon>Betaproteobacteria</taxon>
        <taxon>Burkholderiales</taxon>
        <taxon>Oxalobacteraceae</taxon>
        <taxon>Telluria group</taxon>
        <taxon>Massilia</taxon>
    </lineage>
</organism>
<dbReference type="RefSeq" id="WP_223468980.1">
    <property type="nucleotide sequence ID" value="NZ_JAFBIL020000005.1"/>
</dbReference>
<gene>
    <name evidence="2" type="ORF">I4X03_014640</name>
</gene>
<name>A0ABS7SRD4_9BURK</name>
<reference evidence="2 3" key="1">
    <citation type="submission" date="2021-08" db="EMBL/GenBank/DDBJ databases">
        <title>Massilia sp. R798.</title>
        <authorList>
            <person name="Baek J.H."/>
            <person name="Jung H.S."/>
            <person name="Kim K.R."/>
            <person name="Jeon C.O."/>
        </authorList>
    </citation>
    <scope>NUCLEOTIDE SEQUENCE [LARGE SCALE GENOMIC DNA]</scope>
    <source>
        <strain evidence="2 3">R798</strain>
    </source>
</reference>
<feature type="domain" description="Primase C-terminal 2" evidence="1">
    <location>
        <begin position="5"/>
        <end position="77"/>
    </location>
</feature>
<dbReference type="Proteomes" id="UP000809349">
    <property type="component" value="Unassembled WGS sequence"/>
</dbReference>